<evidence type="ECO:0000313" key="1">
    <source>
        <dbReference type="EMBL" id="ASR80471.1"/>
    </source>
</evidence>
<proteinExistence type="predicted"/>
<organism evidence="1 2">
    <name type="scientific">Arthrobacter phage Tribby</name>
    <dbReference type="NCBI Taxonomy" id="2024279"/>
    <lineage>
        <taxon>Viruses</taxon>
        <taxon>Duplodnaviria</taxon>
        <taxon>Heunggongvirae</taxon>
        <taxon>Uroviricota</taxon>
        <taxon>Caudoviricetes</taxon>
        <taxon>Mudcatvirus</taxon>
        <taxon>Mudcatvirus tribby</taxon>
    </lineage>
</organism>
<dbReference type="EMBL" id="MF189175">
    <property type="protein sequence ID" value="ASR80471.1"/>
    <property type="molecule type" value="Genomic_DNA"/>
</dbReference>
<dbReference type="Gene3D" id="2.60.120.200">
    <property type="match status" value="1"/>
</dbReference>
<protein>
    <submittedName>
        <fullName evidence="1">Uncharacterized protein</fullName>
    </submittedName>
</protein>
<sequence>MTGRAIIAPLSFGDTTLPKIGINYVPPLQNAIHDWSVENLQLGLASSWSSTVSSATMTGDLGNPQVVMSGAHKAVRFNGTTDRMRVPFAYSGERTIVVVYRFTALEASQMAIYGYNGYNSGCIITDSNSTFMVARTASSSVTLRPNPDIVPDTNWHIGIFSMSNTNPSVFRHDSREVSGMITVTDMDGFALGRSGGGDFLAPTEYRRVALLSGLTTPEQRSAIVAQLAAQYGIAI</sequence>
<gene>
    <name evidence="1" type="ORF">SEA_TRIBBY_20</name>
</gene>
<name>A0A222Z7H5_9CAUD</name>
<accession>A0A222Z7H5</accession>
<dbReference type="Proteomes" id="UP000221847">
    <property type="component" value="Segment"/>
</dbReference>
<evidence type="ECO:0000313" key="2">
    <source>
        <dbReference type="Proteomes" id="UP000221847"/>
    </source>
</evidence>
<keyword evidence="2" id="KW-1185">Reference proteome</keyword>
<reference evidence="1 2" key="1">
    <citation type="submission" date="2017-06" db="EMBL/GenBank/DDBJ databases">
        <authorList>
            <person name="Liotta M."/>
            <person name="Carduner K."/>
            <person name="Francomacaro L."/>
            <person name="Gutkin P."/>
            <person name="Kremp M."/>
            <person name="Marcotte E."/>
            <person name="McAuley E."/>
            <person name="Otto L."/>
            <person name="Pizzorno M."/>
            <person name="Stowe E."/>
            <person name="Krukonis G."/>
            <person name="Klyczek K."/>
            <person name="Garlena R.A."/>
            <person name="Russell D.A."/>
            <person name="Pope W.H."/>
            <person name="Jacobs-Sera D."/>
            <person name="Hendrix R.W."/>
            <person name="Hatfull G.F."/>
        </authorList>
    </citation>
    <scope>NUCLEOTIDE SEQUENCE [LARGE SCALE GENOMIC DNA]</scope>
</reference>